<evidence type="ECO:0000313" key="7">
    <source>
        <dbReference type="Proteomes" id="UP000236197"/>
    </source>
</evidence>
<evidence type="ECO:0000256" key="2">
    <source>
        <dbReference type="SAM" id="MobiDB-lite"/>
    </source>
</evidence>
<evidence type="ECO:0000256" key="1">
    <source>
        <dbReference type="ARBA" id="ARBA00004196"/>
    </source>
</evidence>
<evidence type="ECO:0000256" key="3">
    <source>
        <dbReference type="SAM" id="Phobius"/>
    </source>
</evidence>
<dbReference type="Gene3D" id="2.60.40.4270">
    <property type="entry name" value="Listeria-Bacteroides repeat domain"/>
    <property type="match status" value="4"/>
</dbReference>
<feature type="region of interest" description="Disordered" evidence="2">
    <location>
        <begin position="1304"/>
        <end position="1325"/>
    </location>
</feature>
<comment type="caution">
    <text evidence="6">The sequence shown here is derived from an EMBL/GenBank/DDBJ whole genome shotgun (WGS) entry which is preliminary data.</text>
</comment>
<dbReference type="InterPro" id="IPR013378">
    <property type="entry name" value="InlB-like_B-rpt"/>
</dbReference>
<feature type="region of interest" description="Disordered" evidence="2">
    <location>
        <begin position="203"/>
        <end position="241"/>
    </location>
</feature>
<reference evidence="7" key="1">
    <citation type="submission" date="2018-01" db="EMBL/GenBank/DDBJ databases">
        <title>Rubneribacter badeniensis gen. nov., sp. nov., and Colonibacter rubneri, gen. nov., sp. nov., WGS of new members of the Eggerthellaceae.</title>
        <authorList>
            <person name="Danylec N."/>
            <person name="Stoll D.A."/>
            <person name="Doetsch A."/>
            <person name="Kulling S.E."/>
            <person name="Huch M."/>
        </authorList>
    </citation>
    <scope>NUCLEOTIDE SEQUENCE [LARGE SCALE GENOMIC DNA]</scope>
    <source>
        <strain evidence="7">ResAG-96</strain>
    </source>
</reference>
<feature type="region of interest" description="Disordered" evidence="2">
    <location>
        <begin position="44"/>
        <end position="108"/>
    </location>
</feature>
<feature type="chain" id="PRO_5014363219" description="MBG domain-containing protein" evidence="4">
    <location>
        <begin position="41"/>
        <end position="2345"/>
    </location>
</feature>
<feature type="compositionally biased region" description="Low complexity" evidence="2">
    <location>
        <begin position="44"/>
        <end position="91"/>
    </location>
</feature>
<dbReference type="InterPro" id="IPR041286">
    <property type="entry name" value="MBG_2"/>
</dbReference>
<evidence type="ECO:0000313" key="6">
    <source>
        <dbReference type="EMBL" id="PNV68626.1"/>
    </source>
</evidence>
<keyword evidence="3" id="KW-0472">Membrane</keyword>
<feature type="compositionally biased region" description="Acidic residues" evidence="2">
    <location>
        <begin position="205"/>
        <end position="214"/>
    </location>
</feature>
<gene>
    <name evidence="6" type="ORF">C2L71_01170</name>
</gene>
<feature type="compositionally biased region" description="Acidic residues" evidence="2">
    <location>
        <begin position="227"/>
        <end position="236"/>
    </location>
</feature>
<evidence type="ECO:0000256" key="4">
    <source>
        <dbReference type="SAM" id="SignalP"/>
    </source>
</evidence>
<feature type="region of interest" description="Disordered" evidence="2">
    <location>
        <begin position="2326"/>
        <end position="2345"/>
    </location>
</feature>
<dbReference type="GO" id="GO:0030313">
    <property type="term" value="C:cell envelope"/>
    <property type="evidence" value="ECO:0007669"/>
    <property type="project" value="UniProtKB-SubCell"/>
</dbReference>
<sequence length="2345" mass="248556">MSMLEKLCDARNTFEGKALAVFMSLVMAFSFINLSSSADAAETGAASEASEAQVDNSSSESAEAPAPESAPAAESEAAAPAEAPTASEPPAQNETAVPPTSEPAADLPTAEPGVAVVSLDFAHAYITYAGQDIMLPTKSFNFPLSKELAFKAGADTGYEVGAVMAVVSGVETELAADEQTGEYKVPADQVTSNLTLKVEGRAVEAELDAPEDTAAEPITSDTKIESEEAAESEGEAPSEHDDAAGIEADASRPAFEGYAQAGDVLVKVTAPEGALPEGTTVQAIQITSPAVIDAVEATVEDRGKALEDARAIDVTLLGPTGNVIQPDAAVNVCFFNAGIEGETMGVYHVANDGSSVDFVSARQADAAAQSFDVSHFSIYVVTAEGSPRLATYNFYGTDGTTLVDRQIVRTGDTLYEPEPPSVADGESFHGWYAKNGTEWADRFEDFGEQTVGETATYNLYAKASETFYVHFMDESGERVFATKSGASGDVVPVDVTLPLGPDESVTGWYADADLSHKVDSVELKDANVTLYPKVEKGTWLTFDARGGSYTEPEFVGVAGTSTEPAEPTRAGYVFAGWYDNDSCEGEAYSFGGVLQRDTALYAKWEPAEAGYRVVVWLEGADSTVDAVQYDYVTTLDYKGKTDESVALPTATEIKEAVGTFAIAQKHILDEVDASSDTAVTVKGDGSAIANVYLNRAEYTIDLRCTEKEVVGTKADYTDSYPIKANYGADISKLWGSASNEIKAKYGDRVWVEKLANIGTNGNPVIAPFQTMTQNKVFYYVRNGFKLHYLEIKVEKVGNTKPILKTNPNDSRYHDGYRYAWEEDVPSIFEVQNTILFKADGVHAQPSNYANALNGFEWVGADLAFEYGFFQPGGKYGQKYVARQYFQRKSYTITFNNGSSVSQSKPIKYGWSIEGEGAEPSAADAGMPEGSKFEGWYTSPMYSEETKYDFDDATMPAQNLVLYAKWKLPTYQVTFYKNMEGSAKAVTSDVDYGESVVEEPSSIADVPEGYKWIGWMTRSGSDGDYTYLPFSFSSRAFGAIELYPYYINNESRSVRYDANGGVGAVPTDELKYAQGSFAEVAKSELTPPAGQAFLGWSIHADGSGVRHYPGDLVQLGGSDITLYAQWGQPAPRTSLTYDVNGGKGDTATIASIANNDEVTLKTAEELGFEAPRPGVHFAGWNTEPNGTGDSFAGGSAVRVDLEGSANVLYAQWALDDDTPYAVEVYYEVDGSYGQPDVQQGVGTTDAKVSVSAADYAKTGYTFDESAPNKLEGAIEGDGSLVLKVYFKENTALIAYRATEGGSVSRESETLRAVSGEAKGSNAQPDPKTDADLGYYFAGWSVGDSSEIVSWEPELDRAAVERFAKHDGAFESTTFTAHFAAKKELVIISKSDEFVYDGTEKTASNTVFEGDEGVNVANVDARTTEVDVGDYPVEFYNQDKIRIFEDRTGKDVTDRYVVKYVKGTLTIKPATLKVTTFSASKTYDGAPLTASGTMTGLVNGETAAFTTTGTATEVNAPTGTQNTYDIDWSGSAKESNYKVEADIGTLMVTEYDKPIVVTTVGGIFTYNGEPHGADVTVSDLPAGYWKETAASSASATDVTASPVAATADKLVIRNASGVDVTDRLNIRRIDGQIEVTPAPLSVRIVGNSAVKTYTGETFTVDDFTAEPLIEGKAEITLKDGAAAHAEGVDAGTYPMGLAPDSFEVRSKNYNVTLTVVDGFLRIEPAGKMSVSASDVEKVYDGNRYGVKAEASVEGATIRYRDPVTGEYNLEDSPTFLDWTDGPRTVEFQATHPNYETAYGTASVTINKRAVTLTSADAVKSYDGTALLAERVVGDVDFAAGEGATYSDFASLIDAGTTPNTFTYRFNEGTKAANYIVKSTFGTLEVEKVPLAVTVTGNQAAAAYDGASHLAEGYVVDGADGKAEVALRDGVLARAEGVDAGTYPMGLVPDSFEVRSKNYNVTLTVVDGSLSVAPATLLISANDASKKYGQVDPTLTASVTGLVGGDSFSGSYNVTRVAGESVGTYAIAVENAISGDPNYVVKVAPGSFAIVSADAVSLVVGGGTKVYDGTPLVPTGFTPFGLADGDYAEVVYSGSQTDAGSSVSSLASYVIRNAAGEDVTANYRTVNVVPGDLTVMAAAATIVVADAAKVAGAADPTFTGTVTGLVDEGDLGQVAYARSNGDEAPGTYVDVLTASFTDNPNYAVTVVPGTFTITAAPAVPPTPVTPTPGTPTAPPTPIGTVPDGPLAPIITPVVEALEDAVTPLAGPQEETIDDNENPLAGFDTVQCWVHYYLILGIIVTVIYGVGVLVRRINFTRKLEDFEDDVLGVADDPANEPTQAPIAAEGKEA</sequence>
<evidence type="ECO:0000259" key="5">
    <source>
        <dbReference type="Pfam" id="PF18676"/>
    </source>
</evidence>
<dbReference type="RefSeq" id="WP_103263953.1">
    <property type="nucleotide sequence ID" value="NZ_CABMLE010000001.1"/>
</dbReference>
<protein>
    <recommendedName>
        <fullName evidence="5">MBG domain-containing protein</fullName>
    </recommendedName>
</protein>
<feature type="signal peptide" evidence="4">
    <location>
        <begin position="1"/>
        <end position="40"/>
    </location>
</feature>
<keyword evidence="3" id="KW-1133">Transmembrane helix</keyword>
<dbReference type="NCBIfam" id="TIGR02543">
    <property type="entry name" value="List_Bact_rpt"/>
    <property type="match status" value="1"/>
</dbReference>
<feature type="domain" description="MBG" evidence="5">
    <location>
        <begin position="2138"/>
        <end position="2209"/>
    </location>
</feature>
<organism evidence="6 7">
    <name type="scientific">Enteroscipio rubneri</name>
    <dbReference type="NCBI Taxonomy" id="2070686"/>
    <lineage>
        <taxon>Bacteria</taxon>
        <taxon>Bacillati</taxon>
        <taxon>Actinomycetota</taxon>
        <taxon>Coriobacteriia</taxon>
        <taxon>Eggerthellales</taxon>
        <taxon>Eggerthellaceae</taxon>
        <taxon>Enteroscipio</taxon>
    </lineage>
</organism>
<keyword evidence="4" id="KW-0732">Signal</keyword>
<dbReference type="Proteomes" id="UP000236197">
    <property type="component" value="Unassembled WGS sequence"/>
</dbReference>
<proteinExistence type="predicted"/>
<accession>A0A2K2UE68</accession>
<dbReference type="Pfam" id="PF18676">
    <property type="entry name" value="MBG_2"/>
    <property type="match status" value="2"/>
</dbReference>
<keyword evidence="7" id="KW-1185">Reference proteome</keyword>
<feature type="domain" description="MBG" evidence="5">
    <location>
        <begin position="1974"/>
        <end position="2045"/>
    </location>
</feature>
<dbReference type="OrthoDB" id="3177874at2"/>
<keyword evidence="3" id="KW-0812">Transmembrane</keyword>
<feature type="transmembrane region" description="Helical" evidence="3">
    <location>
        <begin position="2285"/>
        <end position="2306"/>
    </location>
</feature>
<comment type="subcellular location">
    <subcellularLocation>
        <location evidence="1">Cell envelope</location>
    </subcellularLocation>
</comment>
<dbReference type="InterPro" id="IPR042229">
    <property type="entry name" value="Listeria/Bacterioides_rpt_sf"/>
</dbReference>
<name>A0A2K2UE68_9ACTN</name>
<dbReference type="Gene3D" id="3.30.160.710">
    <property type="match status" value="1"/>
</dbReference>
<dbReference type="EMBL" id="PPEK01000001">
    <property type="protein sequence ID" value="PNV68626.1"/>
    <property type="molecule type" value="Genomic_DNA"/>
</dbReference>
<dbReference type="Pfam" id="PF09479">
    <property type="entry name" value="Flg_new"/>
    <property type="match status" value="6"/>
</dbReference>